<evidence type="ECO:0000313" key="1">
    <source>
        <dbReference type="EMBL" id="GIM66471.1"/>
    </source>
</evidence>
<protein>
    <submittedName>
        <fullName evidence="1">Uncharacterized protein</fullName>
    </submittedName>
</protein>
<accession>A0A919S8Y3</accession>
<name>A0A919S8Y3_9ACTN</name>
<sequence>MTDFPQGSDPAEPLRRRLKRLHREAGEPGTREIARRTGHRITYGTVATVLRCTAVPRWESLELVVRALYGDCEEFKALWIGIRESQDGASPAAAPELTVSDYFCYISQSKIERLHAAMDRTVPPDPGVDAFFAGSSFGRSHLLYGGSLDRPLLVSRLREVIGTLARRGEIAEFDGGATPSAHYLHHVGAFSVPGAGPGDVDPATTVLRLAGLTRPELRLDCSLRYFSETVDGRYVVSSELNALVYGNGCLYFDTVFVVLSRGPQEIAGSPLYLKLYTGGRDVAL</sequence>
<dbReference type="RefSeq" id="WP_212988354.1">
    <property type="nucleotide sequence ID" value="NZ_BAABEA010000042.1"/>
</dbReference>
<comment type="caution">
    <text evidence="1">The sequence shown here is derived from an EMBL/GenBank/DDBJ whole genome shotgun (WGS) entry which is preliminary data.</text>
</comment>
<keyword evidence="2" id="KW-1185">Reference proteome</keyword>
<dbReference type="EMBL" id="BOQL01000020">
    <property type="protein sequence ID" value="GIM66471.1"/>
    <property type="molecule type" value="Genomic_DNA"/>
</dbReference>
<evidence type="ECO:0000313" key="2">
    <source>
        <dbReference type="Proteomes" id="UP000681340"/>
    </source>
</evidence>
<dbReference type="Proteomes" id="UP000681340">
    <property type="component" value="Unassembled WGS sequence"/>
</dbReference>
<organism evidence="1 2">
    <name type="scientific">Actinoplanes auranticolor</name>
    <dbReference type="NCBI Taxonomy" id="47988"/>
    <lineage>
        <taxon>Bacteria</taxon>
        <taxon>Bacillati</taxon>
        <taxon>Actinomycetota</taxon>
        <taxon>Actinomycetes</taxon>
        <taxon>Micromonosporales</taxon>
        <taxon>Micromonosporaceae</taxon>
        <taxon>Actinoplanes</taxon>
    </lineage>
</organism>
<gene>
    <name evidence="1" type="ORF">Aau02nite_23080</name>
</gene>
<dbReference type="AlphaFoldDB" id="A0A919S8Y3"/>
<proteinExistence type="predicted"/>
<reference evidence="1" key="1">
    <citation type="submission" date="2021-03" db="EMBL/GenBank/DDBJ databases">
        <title>Whole genome shotgun sequence of Actinoplanes auranticolor NBRC 12245.</title>
        <authorList>
            <person name="Komaki H."/>
            <person name="Tamura T."/>
        </authorList>
    </citation>
    <scope>NUCLEOTIDE SEQUENCE</scope>
    <source>
        <strain evidence="1">NBRC 12245</strain>
    </source>
</reference>